<dbReference type="GO" id="GO:0016020">
    <property type="term" value="C:membrane"/>
    <property type="evidence" value="ECO:0007669"/>
    <property type="project" value="UniProtKB-SubCell"/>
</dbReference>
<sequence>MGCQTYKWKLGERRIGASHIMMPSQTIRSLLNRINLFIAIISLTLGGSFLYSISAMSSSLEEISRARMPSVKALGEMNTMAADVMQVQSQMLLLTNPQQVDELVGRSNALQKRLDDEFTAYVAYYRDDEDRKRFGAAKELWAKVKQDLATGQSYLKANQLGQATDHFNSRLVPDADAMTKMLGSAGEDVNFDANAATEAGENTAKIGWALASVTTLLAMAMCAGVYSLSRSRILKPLGELDDGLRSMAQGNFNAVLPNADKQDEIGSIVTSVERIQALVAERAAAEAKVQQQVVDSLGEGLRELAAGHLKHRINNPFPADYDSLRDMYNSAVIELDQVVGDVADSAHSVQTASSELSSASADLAHRTETQAARLEATLAAIRNLTQTVRETAGHAQNMKGGADTAQIEAEQGSQVAAAARDAMKELANSSGQITQITDVIDGIAFQTNLLALNAGVEAARAGDAGKGFAVVANEVRALAQRSADAAKSIKDLIAQSNAHVDRGVKLVSSSGEALSTIVAKVSDLKQLVEDITEATAGQASDLESLSGAVGEMEVMTQQNAAMVEETSGAARHLQEDSRRLTGLVQRFTSSRTSMSSSAYTPAPVPVAPMTGRTSFAMPVVEPDVLPISGNLALKPTAMAAPVDDWSEF</sequence>
<dbReference type="PANTHER" id="PTHR43531:SF11">
    <property type="entry name" value="METHYL-ACCEPTING CHEMOTAXIS PROTEIN 3"/>
    <property type="match status" value="1"/>
</dbReference>
<dbReference type="InterPro" id="IPR004089">
    <property type="entry name" value="MCPsignal_dom"/>
</dbReference>
<dbReference type="FunFam" id="1.10.287.950:FF:000001">
    <property type="entry name" value="Methyl-accepting chemotaxis sensory transducer"/>
    <property type="match status" value="1"/>
</dbReference>
<evidence type="ECO:0000259" key="6">
    <source>
        <dbReference type="PROSITE" id="PS50111"/>
    </source>
</evidence>
<dbReference type="InterPro" id="IPR003660">
    <property type="entry name" value="HAMP_dom"/>
</dbReference>
<gene>
    <name evidence="8" type="ORF">EOE18_11470</name>
</gene>
<evidence type="ECO:0000256" key="5">
    <source>
        <dbReference type="SAM" id="Phobius"/>
    </source>
</evidence>
<dbReference type="GO" id="GO:0004888">
    <property type="term" value="F:transmembrane signaling receptor activity"/>
    <property type="evidence" value="ECO:0007669"/>
    <property type="project" value="InterPro"/>
</dbReference>
<dbReference type="PANTHER" id="PTHR43531">
    <property type="entry name" value="PROTEIN ICFG"/>
    <property type="match status" value="1"/>
</dbReference>
<dbReference type="SMART" id="SM00283">
    <property type="entry name" value="MA"/>
    <property type="match status" value="1"/>
</dbReference>
<evidence type="ECO:0000256" key="3">
    <source>
        <dbReference type="ARBA" id="ARBA00029447"/>
    </source>
</evidence>
<keyword evidence="5" id="KW-1133">Transmembrane helix</keyword>
<evidence type="ECO:0000256" key="2">
    <source>
        <dbReference type="ARBA" id="ARBA00022500"/>
    </source>
</evidence>
<dbReference type="GO" id="GO:0007165">
    <property type="term" value="P:signal transduction"/>
    <property type="evidence" value="ECO:0007669"/>
    <property type="project" value="UniProtKB-KW"/>
</dbReference>
<dbReference type="SUPFAM" id="SSF58104">
    <property type="entry name" value="Methyl-accepting chemotaxis protein (MCP) signaling domain"/>
    <property type="match status" value="1"/>
</dbReference>
<dbReference type="Proteomes" id="UP000282837">
    <property type="component" value="Unassembled WGS sequence"/>
</dbReference>
<dbReference type="EMBL" id="SACO01000008">
    <property type="protein sequence ID" value="RVU04416.1"/>
    <property type="molecule type" value="Genomic_DNA"/>
</dbReference>
<accession>A0A3S2X300</accession>
<comment type="caution">
    <text evidence="8">The sequence shown here is derived from an EMBL/GenBank/DDBJ whole genome shotgun (WGS) entry which is preliminary data.</text>
</comment>
<dbReference type="Pfam" id="PF00015">
    <property type="entry name" value="MCPsignal"/>
    <property type="match status" value="1"/>
</dbReference>
<keyword evidence="2" id="KW-0145">Chemotaxis</keyword>
<protein>
    <submittedName>
        <fullName evidence="8">Methyl-accepting chemotaxis protein</fullName>
    </submittedName>
</protein>
<dbReference type="PROSITE" id="PS50111">
    <property type="entry name" value="CHEMOTAXIS_TRANSDUC_2"/>
    <property type="match status" value="1"/>
</dbReference>
<dbReference type="SUPFAM" id="SSF158472">
    <property type="entry name" value="HAMP domain-like"/>
    <property type="match status" value="1"/>
</dbReference>
<evidence type="ECO:0000259" key="7">
    <source>
        <dbReference type="PROSITE" id="PS50885"/>
    </source>
</evidence>
<dbReference type="Gene3D" id="6.10.340.10">
    <property type="match status" value="1"/>
</dbReference>
<dbReference type="InterPro" id="IPR024478">
    <property type="entry name" value="HlyB_4HB_MCP"/>
</dbReference>
<reference evidence="8 9" key="1">
    <citation type="submission" date="2019-01" db="EMBL/GenBank/DDBJ databases">
        <authorList>
            <person name="Chen W.-M."/>
        </authorList>
    </citation>
    <scope>NUCLEOTIDE SEQUENCE [LARGE SCALE GENOMIC DNA]</scope>
    <source>
        <strain evidence="8 9">FSY-9</strain>
    </source>
</reference>
<evidence type="ECO:0000313" key="8">
    <source>
        <dbReference type="EMBL" id="RVU04416.1"/>
    </source>
</evidence>
<feature type="domain" description="HAMP" evidence="7">
    <location>
        <begin position="231"/>
        <end position="284"/>
    </location>
</feature>
<dbReference type="Gene3D" id="1.10.287.950">
    <property type="entry name" value="Methyl-accepting chemotaxis protein"/>
    <property type="match status" value="1"/>
</dbReference>
<feature type="domain" description="Methyl-accepting transducer" evidence="6">
    <location>
        <begin position="345"/>
        <end position="574"/>
    </location>
</feature>
<keyword evidence="9" id="KW-1185">Reference proteome</keyword>
<keyword evidence="4" id="KW-0807">Transducer</keyword>
<dbReference type="GO" id="GO:0006935">
    <property type="term" value="P:chemotaxis"/>
    <property type="evidence" value="ECO:0007669"/>
    <property type="project" value="UniProtKB-KW"/>
</dbReference>
<keyword evidence="5" id="KW-0812">Transmembrane</keyword>
<comment type="similarity">
    <text evidence="3">Belongs to the methyl-accepting chemotaxis (MCP) protein family.</text>
</comment>
<evidence type="ECO:0000256" key="1">
    <source>
        <dbReference type="ARBA" id="ARBA00004370"/>
    </source>
</evidence>
<organism evidence="8 9">
    <name type="scientific">Novosphingobium umbonatum</name>
    <dbReference type="NCBI Taxonomy" id="1908524"/>
    <lineage>
        <taxon>Bacteria</taxon>
        <taxon>Pseudomonadati</taxon>
        <taxon>Pseudomonadota</taxon>
        <taxon>Alphaproteobacteria</taxon>
        <taxon>Sphingomonadales</taxon>
        <taxon>Sphingomonadaceae</taxon>
        <taxon>Novosphingobium</taxon>
    </lineage>
</organism>
<dbReference type="PROSITE" id="PS50885">
    <property type="entry name" value="HAMP"/>
    <property type="match status" value="1"/>
</dbReference>
<dbReference type="Pfam" id="PF12729">
    <property type="entry name" value="4HB_MCP_1"/>
    <property type="match status" value="1"/>
</dbReference>
<dbReference type="InterPro" id="IPR004090">
    <property type="entry name" value="Chemotax_Me-accpt_rcpt"/>
</dbReference>
<dbReference type="Pfam" id="PF00672">
    <property type="entry name" value="HAMP"/>
    <property type="match status" value="1"/>
</dbReference>
<feature type="transmembrane region" description="Helical" evidence="5">
    <location>
        <begin position="30"/>
        <end position="51"/>
    </location>
</feature>
<dbReference type="SMART" id="SM00304">
    <property type="entry name" value="HAMP"/>
    <property type="match status" value="2"/>
</dbReference>
<dbReference type="AlphaFoldDB" id="A0A3S2X300"/>
<keyword evidence="5" id="KW-0472">Membrane</keyword>
<evidence type="ECO:0000256" key="4">
    <source>
        <dbReference type="PROSITE-ProRule" id="PRU00284"/>
    </source>
</evidence>
<dbReference type="InterPro" id="IPR051310">
    <property type="entry name" value="MCP_chemotaxis"/>
</dbReference>
<name>A0A3S2X300_9SPHN</name>
<evidence type="ECO:0000313" key="9">
    <source>
        <dbReference type="Proteomes" id="UP000282837"/>
    </source>
</evidence>
<dbReference type="PRINTS" id="PR00260">
    <property type="entry name" value="CHEMTRNSDUCR"/>
</dbReference>
<dbReference type="CDD" id="cd11386">
    <property type="entry name" value="MCP_signal"/>
    <property type="match status" value="1"/>
</dbReference>
<proteinExistence type="inferred from homology"/>
<comment type="subcellular location">
    <subcellularLocation>
        <location evidence="1">Membrane</location>
    </subcellularLocation>
</comment>